<evidence type="ECO:0000313" key="1">
    <source>
        <dbReference type="EMBL" id="QMT02653.1"/>
    </source>
</evidence>
<dbReference type="Proteomes" id="UP000515663">
    <property type="component" value="Chromosome"/>
</dbReference>
<reference evidence="2" key="1">
    <citation type="submission" date="2020-07" db="EMBL/GenBank/DDBJ databases">
        <title>novel species isolated from the respiratory tract of Marmot.</title>
        <authorList>
            <person name="Zhang G."/>
        </authorList>
    </citation>
    <scope>NUCLEOTIDE SEQUENCE [LARGE SCALE GENOMIC DNA]</scope>
    <source>
        <strain evidence="2">686</strain>
    </source>
</reference>
<sequence length="128" mass="13886">MRPQPSEIISGIRAILDDTIAPELTSDHARSRLIEIRAVLAQIDWDNAGFELVARADSLAAGLADARHWLPGELPSPPPAADYGSYQGYHEELAALATRTLENLRSVLTEAPSDLAASAVYRRLLTLV</sequence>
<dbReference type="EMBL" id="CP059491">
    <property type="protein sequence ID" value="QMT02653.1"/>
    <property type="molecule type" value="Genomic_DNA"/>
</dbReference>
<accession>A0A7D7RRX4</accession>
<protein>
    <submittedName>
        <fullName evidence="1">Uncharacterized protein</fullName>
    </submittedName>
</protein>
<dbReference type="RefSeq" id="WP_219850833.1">
    <property type="nucleotide sequence ID" value="NZ_CP059491.1"/>
</dbReference>
<keyword evidence="2" id="KW-1185">Reference proteome</keyword>
<dbReference type="KEGG" id="gji:H1R19_05785"/>
<dbReference type="AlphaFoldDB" id="A0A7D7RRX4"/>
<organism evidence="1 2">
    <name type="scientific">Gordonia jinghuaiqii</name>
    <dbReference type="NCBI Taxonomy" id="2758710"/>
    <lineage>
        <taxon>Bacteria</taxon>
        <taxon>Bacillati</taxon>
        <taxon>Actinomycetota</taxon>
        <taxon>Actinomycetes</taxon>
        <taxon>Mycobacteriales</taxon>
        <taxon>Gordoniaceae</taxon>
        <taxon>Gordonia</taxon>
    </lineage>
</organism>
<name>A0A7D7RRX4_9ACTN</name>
<proteinExistence type="predicted"/>
<evidence type="ECO:0000313" key="2">
    <source>
        <dbReference type="Proteomes" id="UP000515663"/>
    </source>
</evidence>
<gene>
    <name evidence="1" type="ORF">H1R19_05785</name>
</gene>